<feature type="compositionally biased region" description="Polar residues" evidence="1">
    <location>
        <begin position="124"/>
        <end position="139"/>
    </location>
</feature>
<dbReference type="EnsemblProtists" id="HpaT800251">
    <property type="protein sequence ID" value="HpaP800251"/>
    <property type="gene ID" value="HpaG800251"/>
</dbReference>
<sequence>MGKSRLSTAWSPKLLDDGGVKLLLLFLERRMLEKKLPSSSLALAFALLLRLFCRLEAMDAKAVVLADVGNPSDGWEGAASKALLLPTRRRSAASSLRFVMTELMTGRLSSAPIFTTQDGSSSSSCARQRWTTSRWNNSEQTKRRDSGVDLARECGNDNRRASEWEGEKTDLRELMDLIQYNRHWRTDGSTDRWDR</sequence>
<evidence type="ECO:0000313" key="2">
    <source>
        <dbReference type="EnsemblProtists" id="HpaP800251"/>
    </source>
</evidence>
<evidence type="ECO:0000256" key="1">
    <source>
        <dbReference type="SAM" id="MobiDB-lite"/>
    </source>
</evidence>
<organism evidence="2 3">
    <name type="scientific">Hyaloperonospora arabidopsidis (strain Emoy2)</name>
    <name type="common">Downy mildew agent</name>
    <name type="synonym">Peronospora arabidopsidis</name>
    <dbReference type="NCBI Taxonomy" id="559515"/>
    <lineage>
        <taxon>Eukaryota</taxon>
        <taxon>Sar</taxon>
        <taxon>Stramenopiles</taxon>
        <taxon>Oomycota</taxon>
        <taxon>Peronosporomycetes</taxon>
        <taxon>Peronosporales</taxon>
        <taxon>Peronosporaceae</taxon>
        <taxon>Hyaloperonospora</taxon>
    </lineage>
</organism>
<dbReference type="VEuPathDB" id="FungiDB:HpaG800251"/>
<accession>M4B1V4</accession>
<name>M4B1V4_HYAAE</name>
<dbReference type="AlphaFoldDB" id="M4B1V4"/>
<evidence type="ECO:0000313" key="3">
    <source>
        <dbReference type="Proteomes" id="UP000011713"/>
    </source>
</evidence>
<dbReference type="InParanoid" id="M4B1V4"/>
<reference evidence="2" key="2">
    <citation type="submission" date="2015-06" db="UniProtKB">
        <authorList>
            <consortium name="EnsemblProtists"/>
        </authorList>
    </citation>
    <scope>IDENTIFICATION</scope>
    <source>
        <strain evidence="2">Emoy2</strain>
    </source>
</reference>
<proteinExistence type="predicted"/>
<keyword evidence="3" id="KW-1185">Reference proteome</keyword>
<dbReference type="EMBL" id="JH597776">
    <property type="status" value="NOT_ANNOTATED_CDS"/>
    <property type="molecule type" value="Genomic_DNA"/>
</dbReference>
<feature type="compositionally biased region" description="Basic and acidic residues" evidence="1">
    <location>
        <begin position="140"/>
        <end position="152"/>
    </location>
</feature>
<feature type="region of interest" description="Disordered" evidence="1">
    <location>
        <begin position="124"/>
        <end position="152"/>
    </location>
</feature>
<reference evidence="3" key="1">
    <citation type="journal article" date="2010" name="Science">
        <title>Signatures of adaptation to obligate biotrophy in the Hyaloperonospora arabidopsidis genome.</title>
        <authorList>
            <person name="Baxter L."/>
            <person name="Tripathy S."/>
            <person name="Ishaque N."/>
            <person name="Boot N."/>
            <person name="Cabral A."/>
            <person name="Kemen E."/>
            <person name="Thines M."/>
            <person name="Ah-Fong A."/>
            <person name="Anderson R."/>
            <person name="Badejoko W."/>
            <person name="Bittner-Eddy P."/>
            <person name="Boore J.L."/>
            <person name="Chibucos M.C."/>
            <person name="Coates M."/>
            <person name="Dehal P."/>
            <person name="Delehaunty K."/>
            <person name="Dong S."/>
            <person name="Downton P."/>
            <person name="Dumas B."/>
            <person name="Fabro G."/>
            <person name="Fronick C."/>
            <person name="Fuerstenberg S.I."/>
            <person name="Fulton L."/>
            <person name="Gaulin E."/>
            <person name="Govers F."/>
            <person name="Hughes L."/>
            <person name="Humphray S."/>
            <person name="Jiang R.H."/>
            <person name="Judelson H."/>
            <person name="Kamoun S."/>
            <person name="Kyung K."/>
            <person name="Meijer H."/>
            <person name="Minx P."/>
            <person name="Morris P."/>
            <person name="Nelson J."/>
            <person name="Phuntumart V."/>
            <person name="Qutob D."/>
            <person name="Rehmany A."/>
            <person name="Rougon-Cardoso A."/>
            <person name="Ryden P."/>
            <person name="Torto-Alalibo T."/>
            <person name="Studholme D."/>
            <person name="Wang Y."/>
            <person name="Win J."/>
            <person name="Wood J."/>
            <person name="Clifton S.W."/>
            <person name="Rogers J."/>
            <person name="Van den Ackerveken G."/>
            <person name="Jones J.D."/>
            <person name="McDowell J.M."/>
            <person name="Beynon J."/>
            <person name="Tyler B.M."/>
        </authorList>
    </citation>
    <scope>NUCLEOTIDE SEQUENCE [LARGE SCALE GENOMIC DNA]</scope>
    <source>
        <strain evidence="3">Emoy2</strain>
    </source>
</reference>
<dbReference type="Proteomes" id="UP000011713">
    <property type="component" value="Unassembled WGS sequence"/>
</dbReference>
<dbReference type="HOGENOM" id="CLU_1398747_0_0_1"/>
<protein>
    <submittedName>
        <fullName evidence="2">Uncharacterized protein</fullName>
    </submittedName>
</protein>